<proteinExistence type="predicted"/>
<name>A0ABU7BKG9_9TELE</name>
<sequence>MHHLAHHHAQGKDGSPASRRAPMKGQSPLCKEAAPHNPETQHHQHPCQPSRNEARPSRSSSRDNTTDKAVPHFLPYVHRDMVKTTNQKHTMPTRNHPAEEQTPSQYKAKKPDASAKPSDTHPTATTHEPYHTGPPPHHQSTPYSGVQNAAKSTQRNSKRKMACKWENGTCSLLLSKGEY</sequence>
<feature type="compositionally biased region" description="Polar residues" evidence="1">
    <location>
        <begin position="83"/>
        <end position="93"/>
    </location>
</feature>
<reference evidence="2 3" key="1">
    <citation type="submission" date="2021-07" db="EMBL/GenBank/DDBJ databases">
        <authorList>
            <person name="Palmer J.M."/>
        </authorList>
    </citation>
    <scope>NUCLEOTIDE SEQUENCE [LARGE SCALE GENOMIC DNA]</scope>
    <source>
        <strain evidence="2 3">AT_MEX2019</strain>
        <tissue evidence="2">Muscle</tissue>
    </source>
</reference>
<comment type="caution">
    <text evidence="2">The sequence shown here is derived from an EMBL/GenBank/DDBJ whole genome shotgun (WGS) entry which is preliminary data.</text>
</comment>
<evidence type="ECO:0000256" key="1">
    <source>
        <dbReference type="SAM" id="MobiDB-lite"/>
    </source>
</evidence>
<accession>A0ABU7BKG9</accession>
<feature type="compositionally biased region" description="Basic and acidic residues" evidence="1">
    <location>
        <begin position="52"/>
        <end position="70"/>
    </location>
</feature>
<organism evidence="2 3">
    <name type="scientific">Ataeniobius toweri</name>
    <dbReference type="NCBI Taxonomy" id="208326"/>
    <lineage>
        <taxon>Eukaryota</taxon>
        <taxon>Metazoa</taxon>
        <taxon>Chordata</taxon>
        <taxon>Craniata</taxon>
        <taxon>Vertebrata</taxon>
        <taxon>Euteleostomi</taxon>
        <taxon>Actinopterygii</taxon>
        <taxon>Neopterygii</taxon>
        <taxon>Teleostei</taxon>
        <taxon>Neoteleostei</taxon>
        <taxon>Acanthomorphata</taxon>
        <taxon>Ovalentaria</taxon>
        <taxon>Atherinomorphae</taxon>
        <taxon>Cyprinodontiformes</taxon>
        <taxon>Goodeidae</taxon>
        <taxon>Ataeniobius</taxon>
    </lineage>
</organism>
<evidence type="ECO:0000313" key="3">
    <source>
        <dbReference type="Proteomes" id="UP001345963"/>
    </source>
</evidence>
<evidence type="ECO:0000313" key="2">
    <source>
        <dbReference type="EMBL" id="MED6250060.1"/>
    </source>
</evidence>
<feature type="region of interest" description="Disordered" evidence="1">
    <location>
        <begin position="1"/>
        <end position="161"/>
    </location>
</feature>
<dbReference type="Proteomes" id="UP001345963">
    <property type="component" value="Unassembled WGS sequence"/>
</dbReference>
<feature type="compositionally biased region" description="Polar residues" evidence="1">
    <location>
        <begin position="138"/>
        <end position="155"/>
    </location>
</feature>
<keyword evidence="3" id="KW-1185">Reference proteome</keyword>
<dbReference type="EMBL" id="JAHUTI010054586">
    <property type="protein sequence ID" value="MED6250060.1"/>
    <property type="molecule type" value="Genomic_DNA"/>
</dbReference>
<gene>
    <name evidence="2" type="ORF">ATANTOWER_024048</name>
</gene>
<protein>
    <submittedName>
        <fullName evidence="2">Uncharacterized protein</fullName>
    </submittedName>
</protein>